<dbReference type="EMBL" id="RKIK01000008">
    <property type="protein sequence ID" value="ROV61487.1"/>
    <property type="molecule type" value="Genomic_DNA"/>
</dbReference>
<dbReference type="RefSeq" id="WP_123780938.1">
    <property type="nucleotide sequence ID" value="NZ_RKIK01000008.1"/>
</dbReference>
<organism evidence="1 2">
    <name type="scientific">Vibrio ponticus</name>
    <dbReference type="NCBI Taxonomy" id="265668"/>
    <lineage>
        <taxon>Bacteria</taxon>
        <taxon>Pseudomonadati</taxon>
        <taxon>Pseudomonadota</taxon>
        <taxon>Gammaproteobacteria</taxon>
        <taxon>Vibrionales</taxon>
        <taxon>Vibrionaceae</taxon>
        <taxon>Vibrio</taxon>
    </lineage>
</organism>
<reference evidence="1 2" key="1">
    <citation type="submission" date="2018-11" db="EMBL/GenBank/DDBJ databases">
        <title>Vibrio ponticus strain CAIM 1751 pathogenic for the snapper Lutjanus guttatus.</title>
        <authorList>
            <person name="Soto-Rodriguez S."/>
            <person name="Lozano-Olvera R."/>
            <person name="Gomez-Gil B."/>
        </authorList>
    </citation>
    <scope>NUCLEOTIDE SEQUENCE [LARGE SCALE GENOMIC DNA]</scope>
    <source>
        <strain evidence="1 2">CAIM 1751</strain>
    </source>
</reference>
<dbReference type="InterPro" id="IPR007922">
    <property type="entry name" value="DciA-like"/>
</dbReference>
<evidence type="ECO:0000313" key="1">
    <source>
        <dbReference type="EMBL" id="ROV61487.1"/>
    </source>
</evidence>
<name>A0A3N3E425_9VIBR</name>
<dbReference type="Proteomes" id="UP000278792">
    <property type="component" value="Unassembled WGS sequence"/>
</dbReference>
<proteinExistence type="predicted"/>
<accession>A0A3N3E425</accession>
<evidence type="ECO:0000313" key="2">
    <source>
        <dbReference type="Proteomes" id="UP000278792"/>
    </source>
</evidence>
<comment type="caution">
    <text evidence="1">The sequence shown here is derived from an EMBL/GenBank/DDBJ whole genome shotgun (WGS) entry which is preliminary data.</text>
</comment>
<dbReference type="AlphaFoldDB" id="A0A3N3E425"/>
<dbReference type="Pfam" id="PF05258">
    <property type="entry name" value="DciA"/>
    <property type="match status" value="1"/>
</dbReference>
<gene>
    <name evidence="1" type="ORF">EGH82_04805</name>
</gene>
<protein>
    <submittedName>
        <fullName evidence="1">DUF721 domain-containing protein</fullName>
    </submittedName>
</protein>
<sequence length="152" mass="17191">MRDHRPTLGNEIISDSRFANLQKHAEEIMKINQLLKTILPKNTVDHCRVANLRDNHLVIEVASAAIMMKINYDRLNILNQLRSQGFARLIAVEVQINPDLYRVKTSAQPKQTKSRDPISDTAAEYLKTVAQNAPPKIKARLESLAQLANKKA</sequence>